<dbReference type="Gene3D" id="1.10.1300.10">
    <property type="entry name" value="3'5'-cyclic nucleotide phosphodiesterase, catalytic domain"/>
    <property type="match status" value="1"/>
</dbReference>
<dbReference type="SUPFAM" id="SSF55781">
    <property type="entry name" value="GAF domain-like"/>
    <property type="match status" value="2"/>
</dbReference>
<feature type="binding site" evidence="5">
    <location>
        <position position="695"/>
    </location>
    <ligand>
        <name>AMP</name>
        <dbReference type="ChEBI" id="CHEBI:456215"/>
    </ligand>
</feature>
<dbReference type="EC" id="3.1.4.-" evidence="7"/>
<evidence type="ECO:0000313" key="10">
    <source>
        <dbReference type="EMBL" id="KAK6173342.1"/>
    </source>
</evidence>
<keyword evidence="2 6" id="KW-0479">Metal-binding</keyword>
<proteinExistence type="inferred from homology"/>
<dbReference type="FunFam" id="3.30.450.40:FF:000007">
    <property type="entry name" value="Phosphodiesterase"/>
    <property type="match status" value="1"/>
</dbReference>
<dbReference type="Pfam" id="PF00233">
    <property type="entry name" value="PDEase_I"/>
    <property type="match status" value="1"/>
</dbReference>
<dbReference type="PANTHER" id="PTHR11347">
    <property type="entry name" value="CYCLIC NUCLEOTIDE PHOSPHODIESTERASE"/>
    <property type="match status" value="1"/>
</dbReference>
<reference evidence="10 11" key="1">
    <citation type="submission" date="2024-01" db="EMBL/GenBank/DDBJ databases">
        <title>The genome of the rayed Mediterranean limpet Patella caerulea (Linnaeus, 1758).</title>
        <authorList>
            <person name="Anh-Thu Weber A."/>
            <person name="Halstead-Nussloch G."/>
        </authorList>
    </citation>
    <scope>NUCLEOTIDE SEQUENCE [LARGE SCALE GENOMIC DNA]</scope>
    <source>
        <strain evidence="10">AATW-2023a</strain>
        <tissue evidence="10">Whole specimen</tissue>
    </source>
</reference>
<dbReference type="Pfam" id="PF01590">
    <property type="entry name" value="GAF"/>
    <property type="match status" value="1"/>
</dbReference>
<feature type="coiled-coil region" evidence="8">
    <location>
        <begin position="397"/>
        <end position="424"/>
    </location>
</feature>
<dbReference type="PRINTS" id="PR00387">
    <property type="entry name" value="PDIESTERASE1"/>
</dbReference>
<dbReference type="SMART" id="SM00471">
    <property type="entry name" value="HDc"/>
    <property type="match status" value="1"/>
</dbReference>
<evidence type="ECO:0000256" key="6">
    <source>
        <dbReference type="PIRSR" id="PIRSR623088-3"/>
    </source>
</evidence>
<evidence type="ECO:0000313" key="11">
    <source>
        <dbReference type="Proteomes" id="UP001347796"/>
    </source>
</evidence>
<dbReference type="AlphaFoldDB" id="A0AAN8J976"/>
<evidence type="ECO:0000256" key="8">
    <source>
        <dbReference type="SAM" id="Coils"/>
    </source>
</evidence>
<feature type="binding site" evidence="6">
    <location>
        <position position="806"/>
    </location>
    <ligand>
        <name>Zn(2+)</name>
        <dbReference type="ChEBI" id="CHEBI:29105"/>
        <label>1</label>
    </ligand>
</feature>
<dbReference type="SMART" id="SM00065">
    <property type="entry name" value="GAF"/>
    <property type="match status" value="2"/>
</dbReference>
<dbReference type="InterPro" id="IPR023174">
    <property type="entry name" value="PDEase_CS"/>
</dbReference>
<dbReference type="FunFam" id="1.10.1300.10:FF:000009">
    <property type="entry name" value="Phosphodiesterase"/>
    <property type="match status" value="1"/>
</dbReference>
<dbReference type="InterPro" id="IPR003607">
    <property type="entry name" value="HD/PDEase_dom"/>
</dbReference>
<dbReference type="InterPro" id="IPR002073">
    <property type="entry name" value="PDEase_catalytic_dom"/>
</dbReference>
<dbReference type="Proteomes" id="UP001347796">
    <property type="component" value="Unassembled WGS sequence"/>
</dbReference>
<dbReference type="PROSITE" id="PS51845">
    <property type="entry name" value="PDEASE_I_2"/>
    <property type="match status" value="1"/>
</dbReference>
<feature type="binding site" evidence="6">
    <location>
        <position position="695"/>
    </location>
    <ligand>
        <name>Zn(2+)</name>
        <dbReference type="ChEBI" id="CHEBI:29105"/>
        <label>2</label>
    </ligand>
</feature>
<dbReference type="GO" id="GO:0004114">
    <property type="term" value="F:3',5'-cyclic-nucleotide phosphodiesterase activity"/>
    <property type="evidence" value="ECO:0007669"/>
    <property type="project" value="InterPro"/>
</dbReference>
<name>A0AAN8J976_PATCE</name>
<dbReference type="GO" id="GO:0046872">
    <property type="term" value="F:metal ion binding"/>
    <property type="evidence" value="ECO:0007669"/>
    <property type="project" value="UniProtKB-KW"/>
</dbReference>
<feature type="binding site" evidence="5">
    <location>
        <begin position="654"/>
        <end position="658"/>
    </location>
    <ligand>
        <name>AMP</name>
        <dbReference type="ChEBI" id="CHEBI:456215"/>
    </ligand>
</feature>
<dbReference type="Gene3D" id="3.30.450.40">
    <property type="match status" value="2"/>
</dbReference>
<keyword evidence="8" id="KW-0175">Coiled coil</keyword>
<dbReference type="SUPFAM" id="SSF109604">
    <property type="entry name" value="HD-domain/PDEase-like"/>
    <property type="match status" value="1"/>
</dbReference>
<comment type="cofactor">
    <cofactor evidence="7">
        <name>a divalent metal cation</name>
        <dbReference type="ChEBI" id="CHEBI:60240"/>
    </cofactor>
    <text evidence="7">Binds 2 divalent metal cations per subunit. Site 1 may preferentially bind zinc ions, while site 2 has a preference for magnesium and/or manganese ions.</text>
</comment>
<evidence type="ECO:0000256" key="1">
    <source>
        <dbReference type="ARBA" id="ARBA00022535"/>
    </source>
</evidence>
<comment type="caution">
    <text evidence="10">The sequence shown here is derived from an EMBL/GenBank/DDBJ whole genome shotgun (WGS) entry which is preliminary data.</text>
</comment>
<protein>
    <recommendedName>
        <fullName evidence="7">Phosphodiesterase</fullName>
        <ecNumber evidence="7">3.1.4.-</ecNumber>
    </recommendedName>
</protein>
<accession>A0AAN8J976</accession>
<gene>
    <name evidence="10" type="ORF">SNE40_016812</name>
</gene>
<organism evidence="10 11">
    <name type="scientific">Patella caerulea</name>
    <name type="common">Rayed Mediterranean limpet</name>
    <dbReference type="NCBI Taxonomy" id="87958"/>
    <lineage>
        <taxon>Eukaryota</taxon>
        <taxon>Metazoa</taxon>
        <taxon>Spiralia</taxon>
        <taxon>Lophotrochozoa</taxon>
        <taxon>Mollusca</taxon>
        <taxon>Gastropoda</taxon>
        <taxon>Patellogastropoda</taxon>
        <taxon>Patelloidea</taxon>
        <taxon>Patellidae</taxon>
        <taxon>Patella</taxon>
    </lineage>
</organism>
<keyword evidence="11" id="KW-1185">Reference proteome</keyword>
<keyword evidence="3 7" id="KW-0378">Hydrolase</keyword>
<feature type="active site" description="Proton donor" evidence="4">
    <location>
        <position position="654"/>
    </location>
</feature>
<dbReference type="InterPro" id="IPR036971">
    <property type="entry name" value="PDEase_catalytic_dom_sf"/>
</dbReference>
<dbReference type="CDD" id="cd00077">
    <property type="entry name" value="HDc"/>
    <property type="match status" value="1"/>
</dbReference>
<dbReference type="Pfam" id="PF13185">
    <property type="entry name" value="GAF_2"/>
    <property type="match status" value="1"/>
</dbReference>
<dbReference type="GO" id="GO:0007165">
    <property type="term" value="P:signal transduction"/>
    <property type="evidence" value="ECO:0007669"/>
    <property type="project" value="InterPro"/>
</dbReference>
<evidence type="ECO:0000256" key="4">
    <source>
        <dbReference type="PIRSR" id="PIRSR623088-1"/>
    </source>
</evidence>
<feature type="binding site" evidence="6">
    <location>
        <position position="694"/>
    </location>
    <ligand>
        <name>Zn(2+)</name>
        <dbReference type="ChEBI" id="CHEBI:29105"/>
        <label>1</label>
    </ligand>
</feature>
<dbReference type="EMBL" id="JAZGQO010000011">
    <property type="protein sequence ID" value="KAK6173342.1"/>
    <property type="molecule type" value="Genomic_DNA"/>
</dbReference>
<dbReference type="InterPro" id="IPR003018">
    <property type="entry name" value="GAF"/>
</dbReference>
<evidence type="ECO:0000256" key="7">
    <source>
        <dbReference type="RuleBase" id="RU363067"/>
    </source>
</evidence>
<evidence type="ECO:0000259" key="9">
    <source>
        <dbReference type="PROSITE" id="PS51845"/>
    </source>
</evidence>
<dbReference type="InterPro" id="IPR029016">
    <property type="entry name" value="GAF-like_dom_sf"/>
</dbReference>
<feature type="binding site" evidence="5">
    <location>
        <position position="857"/>
    </location>
    <ligand>
        <name>AMP</name>
        <dbReference type="ChEBI" id="CHEBI:456215"/>
    </ligand>
</feature>
<sequence length="938" mass="106003">MVIVLAHTIASAYLYIRNPDRFGLHRTDTRVESGDSPSTCSSCCKQSHYNSSLSENFYNEEAYLPLLEAKTIPELRLAIRNAISSIVSQLDHVVVYLKNPTTGIVEADGGKTIPSDGLLWHVFHQENVSVTECPSTLLDPLSDCLGLSEEEQENHSVICIPVPGKSEEGSIGIIAASFENGISVNVHDSRFEYLKKQTSVCYQLIKSSTNTRRKSVCESDSHIESLIGLCGELYDQDAASLQIKVIKYLQQRTQAQSAFLLLVVPDTQELFCQVVGSKVLQEEFRFPGQTSCFAPALERKKPISLDDLPKDKRQELHDIAGTNINSFLCVPVRRKGGEDLIALACVLNKKGSERFCGDDAQAIRKCFQYTATVLTSTLAFQNERKLKNQTQALLHVARKLFTRLDDLTKLLREIMQEARNLTQAERCSVFLIDEDELVAKVFDGISAGEQQIEQEIILPKTQGIAGHVATSGQLLNIKDAYSHPLFYRGIDDSTGFRTRNILCFPIKNEDEMVLGVAQLCNKKTGPCFTQFDEDIASAFAVYCCISISHCLMYRKTQEAHHRNRLANELMIFHMKVTDEEVTYLDVDIKSVYDIHPDFDQFSYAPRTLAEEETPGACMSMFEDLGFISKWRIKKDCLIRFVLMVKRGYRNPPYHNWMHAYSVAHFCYLLIKNLKLEEIVGDIQVFALFVSCLCHDIDHRGTTNSFQVESQSVLAALYSSEGSVMERHHFAQSMCILNTEGCNIFENLSSMHYTQVLDLMREIILATDLAHHLRILKSLKEIANNGYNTESSRDVKLLLCLSMTSCDLSDQTKNWKNTKHIASLVYQEFFSQGDLEKALGQNPLEMMDRDRACIPDLQISFLDNIALPVYEVLAKTFPRLQEVLQNVLENRSRWEKIGQVLKLRRGNSSQQLTVEQIIALDSDSEEFEALKQANAVNGR</sequence>
<dbReference type="PROSITE" id="PS00126">
    <property type="entry name" value="PDEASE_I_1"/>
    <property type="match status" value="1"/>
</dbReference>
<evidence type="ECO:0000256" key="2">
    <source>
        <dbReference type="ARBA" id="ARBA00022723"/>
    </source>
</evidence>
<evidence type="ECO:0000256" key="5">
    <source>
        <dbReference type="PIRSR" id="PIRSR623088-2"/>
    </source>
</evidence>
<feature type="binding site" evidence="5">
    <location>
        <position position="806"/>
    </location>
    <ligand>
        <name>AMP</name>
        <dbReference type="ChEBI" id="CHEBI:456215"/>
    </ligand>
</feature>
<feature type="domain" description="PDEase" evidence="9">
    <location>
        <begin position="576"/>
        <end position="900"/>
    </location>
</feature>
<comment type="similarity">
    <text evidence="7">Belongs to the cyclic nucleotide phosphodiesterase family.</text>
</comment>
<feature type="binding site" evidence="6">
    <location>
        <position position="658"/>
    </location>
    <ligand>
        <name>Zn(2+)</name>
        <dbReference type="ChEBI" id="CHEBI:29105"/>
        <label>1</label>
    </ligand>
</feature>
<dbReference type="InterPro" id="IPR023088">
    <property type="entry name" value="PDEase"/>
</dbReference>
<keyword evidence="1" id="KW-0140">cGMP</keyword>
<feature type="binding site" evidence="6">
    <location>
        <position position="695"/>
    </location>
    <ligand>
        <name>Zn(2+)</name>
        <dbReference type="ChEBI" id="CHEBI:29105"/>
        <label>1</label>
    </ligand>
</feature>
<evidence type="ECO:0000256" key="3">
    <source>
        <dbReference type="ARBA" id="ARBA00022801"/>
    </source>
</evidence>